<accession>A0A090Q1E2</accession>
<evidence type="ECO:0000313" key="1">
    <source>
        <dbReference type="EMBL" id="GAK95518.1"/>
    </source>
</evidence>
<sequence length="317" mass="38219">MTEIYKLDQERKTEASKKQIDQLNTDFRQIKDKLQQYLIKEELSFNDKHKKSEPNYDRIARSIGSKMYKNVELRECSEDYKDGKVAEKYEQLKSSYLKFQMGQEIDRYHENIFRRLYNGFSEKELKKLMIENKSPMLFVNMPDEVLRLSFNYTLTEKLYFDSNKFIRFDWMHPMVIDSVHIHGSIHKKDNNPIIFGYGDELDDDYLEIEKLDDNRYLENIKSVKYLDRDNYKRLLEFVNSDQYQIVIMGHSCGNSDRTLLNTLFEHDNCVSIKPYYHKREDGSDNYSDIVRNITRNFNDKQKLRDRVVNKQYCEPLL</sequence>
<evidence type="ECO:0008006" key="3">
    <source>
        <dbReference type="Google" id="ProtNLM"/>
    </source>
</evidence>
<comment type="caution">
    <text evidence="1">The sequence shown here is derived from an EMBL/GenBank/DDBJ whole genome shotgun (WGS) entry which is preliminary data.</text>
</comment>
<evidence type="ECO:0000313" key="2">
    <source>
        <dbReference type="Proteomes" id="UP000029221"/>
    </source>
</evidence>
<dbReference type="AlphaFoldDB" id="A0A090Q1E2"/>
<gene>
    <name evidence="1" type="ORF">JCM19294_2300</name>
</gene>
<dbReference type="EMBL" id="BBML01000001">
    <property type="protein sequence ID" value="GAK95518.1"/>
    <property type="molecule type" value="Genomic_DNA"/>
</dbReference>
<keyword evidence="2" id="KW-1185">Reference proteome</keyword>
<dbReference type="RefSeq" id="WP_235783924.1">
    <property type="nucleotide sequence ID" value="NZ_BBML01000001.1"/>
</dbReference>
<dbReference type="Pfam" id="PF14253">
    <property type="entry name" value="AbiH"/>
    <property type="match status" value="1"/>
</dbReference>
<dbReference type="eggNOG" id="ENOG503274K">
    <property type="taxonomic scope" value="Bacteria"/>
</dbReference>
<reference evidence="1" key="1">
    <citation type="journal article" date="2014" name="Genome Announc.">
        <title>Draft Genome Sequences of Marine Flavobacterium Nonlabens Strains NR17, NR24, NR27, NR32, NR33, and Ara13.</title>
        <authorList>
            <person name="Nakanishi M."/>
            <person name="Meirelles P."/>
            <person name="Suzuki R."/>
            <person name="Takatani N."/>
            <person name="Mino S."/>
            <person name="Suda W."/>
            <person name="Oshima K."/>
            <person name="Hattori M."/>
            <person name="Ohkuma M."/>
            <person name="Hosokawa M."/>
            <person name="Miyashita K."/>
            <person name="Thompson F.L."/>
            <person name="Niwa A."/>
            <person name="Sawabe T."/>
            <person name="Sawabe T."/>
        </authorList>
    </citation>
    <scope>NUCLEOTIDE SEQUENCE [LARGE SCALE GENOMIC DNA]</scope>
    <source>
        <strain evidence="1">JCM 19294</strain>
    </source>
</reference>
<proteinExistence type="predicted"/>
<protein>
    <recommendedName>
        <fullName evidence="3">Bacteriophage abortive infection AbiH</fullName>
    </recommendedName>
</protein>
<dbReference type="Proteomes" id="UP000029221">
    <property type="component" value="Unassembled WGS sequence"/>
</dbReference>
<name>A0A090Q1E2_9FLAO</name>
<dbReference type="InterPro" id="IPR025935">
    <property type="entry name" value="AbiH"/>
</dbReference>
<organism evidence="1 2">
    <name type="scientific">Nonlabens tegetincola</name>
    <dbReference type="NCBI Taxonomy" id="323273"/>
    <lineage>
        <taxon>Bacteria</taxon>
        <taxon>Pseudomonadati</taxon>
        <taxon>Bacteroidota</taxon>
        <taxon>Flavobacteriia</taxon>
        <taxon>Flavobacteriales</taxon>
        <taxon>Flavobacteriaceae</taxon>
        <taxon>Nonlabens</taxon>
    </lineage>
</organism>